<name>A0A9W8Z2A3_9PEZI</name>
<evidence type="ECO:0000256" key="1">
    <source>
        <dbReference type="ARBA" id="ARBA00004173"/>
    </source>
</evidence>
<dbReference type="InterPro" id="IPR029064">
    <property type="entry name" value="Ribosomal_eL30-like_sf"/>
</dbReference>
<sequence>MRLLNNLPILGRTSSIRPTFLPFAFARNASRLSGIHHGLRRSERARPQGSSFGPKREIRQTPTEDKYLSPAERRRARALARQNPITYKIKKGKKDITEPVGPGRRSKQKRYGDVRDPLGGDSLLKKFKTGKLLEDLKEADEPKNGHIQHDDFARQMLAGDVESLMNSRKFAGSKGRAKSQDDRPRDAWRNGSETSGLSGRGGGMFYGEKNFERSNRDGRRRTREDKSYGLNRGKEGNGREDDSSNGGQLAGEDSGEAHTLDRSGHQGADGSERTGRDQRNNGSSPFHARDLRPSQYAHAERRPTEIRDENADNLDDGRKEKARKKYEPPLSIPYTTAASQFLYGTSTVEAALLTSRRKLYKLYIYQGGNRMRQDKDQSLADLAQRKGVEVSFVDEARLPLLNKMSGSRPHNGHVLEASPLPQLPVTALGEVSDEKSWPGFKVTLGHQSAEDLKINGTSEFIMTEPSSHKPFVLLLDEIVDPQNLGAIIRTASFMGVTAVVTSKRGSSPVTPVVLKASSGAAEAMTMLSVDSPVDFVQASKENGWRVYAAVPPKIDASRQQVDMRHLEKGDPLQNDPCILILGSEGEGLSRQLRKAAHCEVSIPNMSGSKVVDSLNVSVATGLLCSAFVRGRTIMQNSGIEDAGALF</sequence>
<dbReference type="InterPro" id="IPR029028">
    <property type="entry name" value="Alpha/beta_knot_MTases"/>
</dbReference>
<dbReference type="AlphaFoldDB" id="A0A9W8Z2A3"/>
<dbReference type="Gene3D" id="3.30.1330.30">
    <property type="match status" value="1"/>
</dbReference>
<feature type="region of interest" description="Disordered" evidence="10">
    <location>
        <begin position="37"/>
        <end position="62"/>
    </location>
</feature>
<dbReference type="Gene3D" id="3.40.1280.10">
    <property type="match status" value="1"/>
</dbReference>
<keyword evidence="5" id="KW-0808">Transferase</keyword>
<dbReference type="InterPro" id="IPR047182">
    <property type="entry name" value="MRM1"/>
</dbReference>
<dbReference type="NCBIfam" id="TIGR00186">
    <property type="entry name" value="rRNA_methyl_3"/>
    <property type="match status" value="1"/>
</dbReference>
<feature type="compositionally biased region" description="Basic and acidic residues" evidence="10">
    <location>
        <begin position="287"/>
        <end position="319"/>
    </location>
</feature>
<evidence type="ECO:0000256" key="6">
    <source>
        <dbReference type="ARBA" id="ARBA00022691"/>
    </source>
</evidence>
<keyword evidence="8" id="KW-0496">Mitochondrion</keyword>
<dbReference type="GO" id="GO:0016435">
    <property type="term" value="F:rRNA (guanine) methyltransferase activity"/>
    <property type="evidence" value="ECO:0007669"/>
    <property type="project" value="TreeGrafter"/>
</dbReference>
<dbReference type="FunFam" id="3.30.1330.30:FF:000035">
    <property type="entry name" value="TrmH family RNA methyltransferase"/>
    <property type="match status" value="1"/>
</dbReference>
<keyword evidence="3" id="KW-0698">rRNA processing</keyword>
<feature type="compositionally biased region" description="Basic and acidic residues" evidence="10">
    <location>
        <begin position="209"/>
        <end position="242"/>
    </location>
</feature>
<evidence type="ECO:0000256" key="2">
    <source>
        <dbReference type="ARBA" id="ARBA00007228"/>
    </source>
</evidence>
<evidence type="ECO:0000259" key="11">
    <source>
        <dbReference type="SMART" id="SM00967"/>
    </source>
</evidence>
<evidence type="ECO:0000313" key="12">
    <source>
        <dbReference type="EMBL" id="KAJ4396265.1"/>
    </source>
</evidence>
<dbReference type="SUPFAM" id="SSF55315">
    <property type="entry name" value="L30e-like"/>
    <property type="match status" value="1"/>
</dbReference>
<dbReference type="EMBL" id="JAPEVB010000001">
    <property type="protein sequence ID" value="KAJ4396265.1"/>
    <property type="molecule type" value="Genomic_DNA"/>
</dbReference>
<dbReference type="InterPro" id="IPR001537">
    <property type="entry name" value="SpoU_MeTrfase"/>
</dbReference>
<feature type="compositionally biased region" description="Basic and acidic residues" evidence="10">
    <location>
        <begin position="255"/>
        <end position="279"/>
    </location>
</feature>
<feature type="region of interest" description="Disordered" evidence="10">
    <location>
        <begin position="168"/>
        <end position="327"/>
    </location>
</feature>
<feature type="domain" description="RNA 2-O ribose methyltransferase substrate binding" evidence="11">
    <location>
        <begin position="341"/>
        <end position="423"/>
    </location>
</feature>
<evidence type="ECO:0000256" key="8">
    <source>
        <dbReference type="ARBA" id="ARBA00023128"/>
    </source>
</evidence>
<dbReference type="Pfam" id="PF08032">
    <property type="entry name" value="SpoU_sub_bind"/>
    <property type="match status" value="1"/>
</dbReference>
<protein>
    <recommendedName>
        <fullName evidence="9">rRNA methyltransferase 1, mitochondrial</fullName>
    </recommendedName>
</protein>
<dbReference type="PANTHER" id="PTHR46103:SF1">
    <property type="entry name" value="RRNA METHYLTRANSFERASE 1, MITOCHONDRIAL"/>
    <property type="match status" value="1"/>
</dbReference>
<dbReference type="InterPro" id="IPR047261">
    <property type="entry name" value="MRM1_MeTrfase_dom"/>
</dbReference>
<proteinExistence type="inferred from homology"/>
<comment type="subcellular location">
    <subcellularLocation>
        <location evidence="1">Mitochondrion</location>
    </subcellularLocation>
</comment>
<keyword evidence="4" id="KW-0489">Methyltransferase</keyword>
<dbReference type="InterPro" id="IPR004441">
    <property type="entry name" value="rRNA_MeTrfase_TrmH"/>
</dbReference>
<dbReference type="InterPro" id="IPR013123">
    <property type="entry name" value="SpoU_subst-bd"/>
</dbReference>
<accession>A0A9W8Z2A3</accession>
<evidence type="ECO:0000256" key="9">
    <source>
        <dbReference type="ARBA" id="ARBA00034881"/>
    </source>
</evidence>
<evidence type="ECO:0000256" key="3">
    <source>
        <dbReference type="ARBA" id="ARBA00022552"/>
    </source>
</evidence>
<dbReference type="Pfam" id="PF00588">
    <property type="entry name" value="SpoU_methylase"/>
    <property type="match status" value="1"/>
</dbReference>
<dbReference type="Proteomes" id="UP001140453">
    <property type="component" value="Unassembled WGS sequence"/>
</dbReference>
<dbReference type="GO" id="GO:0005739">
    <property type="term" value="C:mitochondrion"/>
    <property type="evidence" value="ECO:0007669"/>
    <property type="project" value="UniProtKB-SubCell"/>
</dbReference>
<evidence type="ECO:0000256" key="5">
    <source>
        <dbReference type="ARBA" id="ARBA00022679"/>
    </source>
</evidence>
<keyword evidence="13" id="KW-1185">Reference proteome</keyword>
<comment type="caution">
    <text evidence="12">The sequence shown here is derived from an EMBL/GenBank/DDBJ whole genome shotgun (WGS) entry which is preliminary data.</text>
</comment>
<evidence type="ECO:0000256" key="4">
    <source>
        <dbReference type="ARBA" id="ARBA00022603"/>
    </source>
</evidence>
<reference evidence="12" key="1">
    <citation type="submission" date="2022-10" db="EMBL/GenBank/DDBJ databases">
        <title>Tapping the CABI collections for fungal endophytes: first genome assemblies for Collariella, Neodidymelliopsis, Ascochyta clinopodiicola, Didymella pomorum, Didymosphaeria variabile, Neocosmospora piperis and Neocucurbitaria cava.</title>
        <authorList>
            <person name="Hill R."/>
        </authorList>
    </citation>
    <scope>NUCLEOTIDE SEQUENCE</scope>
    <source>
        <strain evidence="12">IMI 355082</strain>
    </source>
</reference>
<gene>
    <name evidence="12" type="ORF">N0V93_000484</name>
</gene>
<keyword evidence="7" id="KW-0809">Transit peptide</keyword>
<dbReference type="OrthoDB" id="270651at2759"/>
<dbReference type="InterPro" id="IPR029026">
    <property type="entry name" value="tRNA_m1G_MTases_N"/>
</dbReference>
<evidence type="ECO:0000313" key="13">
    <source>
        <dbReference type="Proteomes" id="UP001140453"/>
    </source>
</evidence>
<dbReference type="GO" id="GO:0003723">
    <property type="term" value="F:RNA binding"/>
    <property type="evidence" value="ECO:0007669"/>
    <property type="project" value="InterPro"/>
</dbReference>
<keyword evidence="6" id="KW-0949">S-adenosyl-L-methionine</keyword>
<dbReference type="SUPFAM" id="SSF75217">
    <property type="entry name" value="alpha/beta knot"/>
    <property type="match status" value="1"/>
</dbReference>
<feature type="region of interest" description="Disordered" evidence="10">
    <location>
        <begin position="95"/>
        <end position="122"/>
    </location>
</feature>
<comment type="similarity">
    <text evidence="2">Belongs to the class IV-like SAM-binding methyltransferase superfamily. RNA methyltransferase TrmH family.</text>
</comment>
<dbReference type="SMART" id="SM00967">
    <property type="entry name" value="SpoU_sub_bind"/>
    <property type="match status" value="1"/>
</dbReference>
<dbReference type="PANTHER" id="PTHR46103">
    <property type="entry name" value="RRNA METHYLTRANSFERASE 1, MITOCHONDRIAL"/>
    <property type="match status" value="1"/>
</dbReference>
<evidence type="ECO:0000256" key="10">
    <source>
        <dbReference type="SAM" id="MobiDB-lite"/>
    </source>
</evidence>
<dbReference type="CDD" id="cd18105">
    <property type="entry name" value="SpoU-like_MRM1"/>
    <property type="match status" value="1"/>
</dbReference>
<feature type="compositionally biased region" description="Basic and acidic residues" evidence="10">
    <location>
        <begin position="178"/>
        <end position="188"/>
    </location>
</feature>
<evidence type="ECO:0000256" key="7">
    <source>
        <dbReference type="ARBA" id="ARBA00022946"/>
    </source>
</evidence>
<organism evidence="12 13">
    <name type="scientific">Gnomoniopsis smithogilvyi</name>
    <dbReference type="NCBI Taxonomy" id="1191159"/>
    <lineage>
        <taxon>Eukaryota</taxon>
        <taxon>Fungi</taxon>
        <taxon>Dikarya</taxon>
        <taxon>Ascomycota</taxon>
        <taxon>Pezizomycotina</taxon>
        <taxon>Sordariomycetes</taxon>
        <taxon>Sordariomycetidae</taxon>
        <taxon>Diaporthales</taxon>
        <taxon>Gnomoniaceae</taxon>
        <taxon>Gnomoniopsis</taxon>
    </lineage>
</organism>